<reference evidence="2 3" key="1">
    <citation type="submission" date="2013-06" db="EMBL/GenBank/DDBJ databases">
        <authorList>
            <person name="Weinstock G."/>
            <person name="Sodergren E."/>
            <person name="Lobos E.A."/>
            <person name="Fulton L."/>
            <person name="Fulton R."/>
            <person name="Courtney L."/>
            <person name="Fronick C."/>
            <person name="O'Laughlin M."/>
            <person name="Godfrey J."/>
            <person name="Wilson R.M."/>
            <person name="Miner T."/>
            <person name="Farmer C."/>
            <person name="Delehaunty K."/>
            <person name="Cordes M."/>
            <person name="Minx P."/>
            <person name="Tomlinson C."/>
            <person name="Chen J."/>
            <person name="Wollam A."/>
            <person name="Pepin K.H."/>
            <person name="Bhonagiri V."/>
            <person name="Zhang X."/>
            <person name="Warren W."/>
            <person name="Mitreva M."/>
            <person name="Mardis E.R."/>
            <person name="Wilson R.K."/>
        </authorList>
    </citation>
    <scope>NUCLEOTIDE SEQUENCE [LARGE SCALE GENOMIC DNA]</scope>
    <source>
        <strain evidence="2 3">F0510</strain>
    </source>
</reference>
<feature type="compositionally biased region" description="Polar residues" evidence="1">
    <location>
        <begin position="30"/>
        <end position="58"/>
    </location>
</feature>
<protein>
    <submittedName>
        <fullName evidence="2">Uncharacterized protein</fullName>
    </submittedName>
</protein>
<evidence type="ECO:0000313" key="3">
    <source>
        <dbReference type="Proteomes" id="UP000016498"/>
    </source>
</evidence>
<organism evidence="2 3">
    <name type="scientific">Actinomyces johnsonii F0510</name>
    <dbReference type="NCBI Taxonomy" id="1227262"/>
    <lineage>
        <taxon>Bacteria</taxon>
        <taxon>Bacillati</taxon>
        <taxon>Actinomycetota</taxon>
        <taxon>Actinomycetes</taxon>
        <taxon>Actinomycetales</taxon>
        <taxon>Actinomycetaceae</taxon>
        <taxon>Actinomyces</taxon>
    </lineage>
</organism>
<dbReference type="HOGENOM" id="CLU_1599210_0_0_11"/>
<feature type="region of interest" description="Disordered" evidence="1">
    <location>
        <begin position="79"/>
        <end position="125"/>
    </location>
</feature>
<dbReference type="EMBL" id="AWSD01000055">
    <property type="protein sequence ID" value="ERH21647.1"/>
    <property type="molecule type" value="Genomic_DNA"/>
</dbReference>
<accession>U1RT67</accession>
<name>U1RT67_9ACTO</name>
<evidence type="ECO:0000256" key="1">
    <source>
        <dbReference type="SAM" id="MobiDB-lite"/>
    </source>
</evidence>
<proteinExistence type="predicted"/>
<sequence length="166" mass="18735">MEDAVSFLKNMWCDMRPWRRSLCLIPEITSANENGSGSPDSAVSDVEINSSDAESTSRISRRHLDRGWRIALFRNRQAYSRTTGTRRSGKDQRRLLLPQGRNPDGRRGRVLHHRPDAVPGPRGRRLKGAGIEFMTAPTAGAGRSADSQRRHPMNGIRVLKKPLRRI</sequence>
<gene>
    <name evidence="2" type="ORF">HMPREF1549_00543</name>
</gene>
<feature type="region of interest" description="Disordered" evidence="1">
    <location>
        <begin position="30"/>
        <end position="60"/>
    </location>
</feature>
<comment type="caution">
    <text evidence="2">The sequence shown here is derived from an EMBL/GenBank/DDBJ whole genome shotgun (WGS) entry which is preliminary data.</text>
</comment>
<dbReference type="Proteomes" id="UP000016498">
    <property type="component" value="Unassembled WGS sequence"/>
</dbReference>
<evidence type="ECO:0000313" key="2">
    <source>
        <dbReference type="EMBL" id="ERH21647.1"/>
    </source>
</evidence>
<dbReference type="AlphaFoldDB" id="U1RT67"/>